<comment type="caution">
    <text evidence="4">The sequence shown here is derived from an EMBL/GenBank/DDBJ whole genome shotgun (WGS) entry which is preliminary data.</text>
</comment>
<dbReference type="PANTHER" id="PTHR30469">
    <property type="entry name" value="MULTIDRUG RESISTANCE PROTEIN MDTA"/>
    <property type="match status" value="1"/>
</dbReference>
<dbReference type="PANTHER" id="PTHR30469:SF15">
    <property type="entry name" value="HLYD FAMILY OF SECRETION PROTEINS"/>
    <property type="match status" value="1"/>
</dbReference>
<accession>A0A0C1MUW4</accession>
<dbReference type="STRING" id="86105.NF27_CG00770"/>
<dbReference type="InterPro" id="IPR006143">
    <property type="entry name" value="RND_pump_MFP"/>
</dbReference>
<comment type="similarity">
    <text evidence="1">Belongs to the membrane fusion protein (MFP) (TC 8.A.1) family.</text>
</comment>
<sequence length="341" mass="38628">MGYNVLLIDKVRLIMLRIILLLCALLPFNLYAQEAKLVETIIAKKQVFTSQVNLIGTITSKQETVFTAKYNGILTEIYLSDGATAKRGTIIAELENEDTSNNYQLATQSEKIAREQYDRALKLHTQGYLKREEFEDKKQKWHLERQNLTKAKKQLEDSYLRAPFDGKLGIFKAKQGSHLKAGSEIVAFYNPNQMQIELNIPENLAAKISTNTEVLVLGKKFKISSIEYIVNKETRMVDAKIDLDEGDNHLNFMIGNIVEVFIIMNKKEAALVIPKSAIFMKEGKSHLFKIKEGKALSFEVKIGEQTDKMVEIIEGLEEGDSVILYGQSNIQDGNPVEVYSK</sequence>
<feature type="domain" description="YknX-like C-terminal permuted SH3-like" evidence="3">
    <location>
        <begin position="270"/>
        <end position="338"/>
    </location>
</feature>
<evidence type="ECO:0000313" key="5">
    <source>
        <dbReference type="Proteomes" id="UP000031258"/>
    </source>
</evidence>
<evidence type="ECO:0000256" key="2">
    <source>
        <dbReference type="SAM" id="Coils"/>
    </source>
</evidence>
<keyword evidence="2" id="KW-0175">Coiled coil</keyword>
<proteinExistence type="inferred from homology"/>
<dbReference type="AlphaFoldDB" id="A0A0C1MUW4"/>
<dbReference type="Gene3D" id="2.40.30.170">
    <property type="match status" value="1"/>
</dbReference>
<dbReference type="GO" id="GO:1990281">
    <property type="term" value="C:efflux pump complex"/>
    <property type="evidence" value="ECO:0007669"/>
    <property type="project" value="TreeGrafter"/>
</dbReference>
<keyword evidence="5" id="KW-1185">Reference proteome</keyword>
<evidence type="ECO:0000256" key="1">
    <source>
        <dbReference type="ARBA" id="ARBA00009477"/>
    </source>
</evidence>
<dbReference type="Pfam" id="PF25989">
    <property type="entry name" value="YknX_C"/>
    <property type="match status" value="1"/>
</dbReference>
<gene>
    <name evidence="4" type="ORF">NF27_CG00770</name>
</gene>
<dbReference type="Gene3D" id="1.10.287.470">
    <property type="entry name" value="Helix hairpin bin"/>
    <property type="match status" value="1"/>
</dbReference>
<name>A0A0C1MUW4_9RICK</name>
<dbReference type="GO" id="GO:0015562">
    <property type="term" value="F:efflux transmembrane transporter activity"/>
    <property type="evidence" value="ECO:0007669"/>
    <property type="project" value="TreeGrafter"/>
</dbReference>
<dbReference type="SUPFAM" id="SSF111369">
    <property type="entry name" value="HlyD-like secretion proteins"/>
    <property type="match status" value="1"/>
</dbReference>
<dbReference type="InterPro" id="IPR058637">
    <property type="entry name" value="YknX-like_C"/>
</dbReference>
<dbReference type="EMBL" id="JSWE01000058">
    <property type="protein sequence ID" value="KIE05897.1"/>
    <property type="molecule type" value="Genomic_DNA"/>
</dbReference>
<organism evidence="4 5">
    <name type="scientific">Candidatus Jidaibacter acanthamoebae</name>
    <dbReference type="NCBI Taxonomy" id="86105"/>
    <lineage>
        <taxon>Bacteria</taxon>
        <taxon>Pseudomonadati</taxon>
        <taxon>Pseudomonadota</taxon>
        <taxon>Alphaproteobacteria</taxon>
        <taxon>Rickettsiales</taxon>
        <taxon>Candidatus Midichloriaceae</taxon>
        <taxon>Candidatus Jidaibacter</taxon>
    </lineage>
</organism>
<reference evidence="4 5" key="1">
    <citation type="submission" date="2014-11" db="EMBL/GenBank/DDBJ databases">
        <title>A Rickettsiales Symbiont of Amoebae With Ancient Features.</title>
        <authorList>
            <person name="Schulz F."/>
            <person name="Martijn J."/>
            <person name="Wascher F."/>
            <person name="Kostanjsek R."/>
            <person name="Ettema T.J."/>
            <person name="Horn M."/>
        </authorList>
    </citation>
    <scope>NUCLEOTIDE SEQUENCE [LARGE SCALE GENOMIC DNA]</scope>
    <source>
        <strain evidence="4 5">UWC36</strain>
    </source>
</reference>
<dbReference type="Gene3D" id="2.40.50.100">
    <property type="match status" value="1"/>
</dbReference>
<protein>
    <recommendedName>
        <fullName evidence="3">YknX-like C-terminal permuted SH3-like domain-containing protein</fullName>
    </recommendedName>
</protein>
<dbReference type="Gene3D" id="2.40.420.20">
    <property type="match status" value="1"/>
</dbReference>
<evidence type="ECO:0000259" key="3">
    <source>
        <dbReference type="Pfam" id="PF25989"/>
    </source>
</evidence>
<dbReference type="Proteomes" id="UP000031258">
    <property type="component" value="Unassembled WGS sequence"/>
</dbReference>
<feature type="coiled-coil region" evidence="2">
    <location>
        <begin position="131"/>
        <end position="158"/>
    </location>
</feature>
<dbReference type="NCBIfam" id="TIGR01730">
    <property type="entry name" value="RND_mfp"/>
    <property type="match status" value="1"/>
</dbReference>
<evidence type="ECO:0000313" key="4">
    <source>
        <dbReference type="EMBL" id="KIE05897.1"/>
    </source>
</evidence>